<dbReference type="PANTHER" id="PTHR33383:SF1">
    <property type="entry name" value="MEMBRANE PROTEIN INSERTION EFFICIENCY FACTOR-RELATED"/>
    <property type="match status" value="1"/>
</dbReference>
<evidence type="ECO:0000313" key="2">
    <source>
        <dbReference type="EMBL" id="SPP64389.1"/>
    </source>
</evidence>
<organism evidence="2 3">
    <name type="scientific">Nitrospira lenta</name>
    <dbReference type="NCBI Taxonomy" id="1436998"/>
    <lineage>
        <taxon>Bacteria</taxon>
        <taxon>Pseudomonadati</taxon>
        <taxon>Nitrospirota</taxon>
        <taxon>Nitrospiria</taxon>
        <taxon>Nitrospirales</taxon>
        <taxon>Nitrospiraceae</taxon>
        <taxon>Nitrospira</taxon>
    </lineage>
</organism>
<comment type="subcellular location">
    <subcellularLocation>
        <location evidence="1">Cell membrane</location>
        <topology evidence="1">Peripheral membrane protein</topology>
        <orientation evidence="1">Cytoplasmic side</orientation>
    </subcellularLocation>
</comment>
<dbReference type="AlphaFoldDB" id="A0A330LBI9"/>
<dbReference type="EMBL" id="OUNR01000012">
    <property type="protein sequence ID" value="SPP64389.1"/>
    <property type="molecule type" value="Genomic_DNA"/>
</dbReference>
<dbReference type="GO" id="GO:0005886">
    <property type="term" value="C:plasma membrane"/>
    <property type="evidence" value="ECO:0007669"/>
    <property type="project" value="UniProtKB-SubCell"/>
</dbReference>
<dbReference type="InParanoid" id="A0A330LBI9"/>
<dbReference type="SMART" id="SM01234">
    <property type="entry name" value="Haemolytic"/>
    <property type="match status" value="1"/>
</dbReference>
<dbReference type="HAMAP" id="MF_00386">
    <property type="entry name" value="UPF0161_YidD"/>
    <property type="match status" value="1"/>
</dbReference>
<dbReference type="Proteomes" id="UP000248168">
    <property type="component" value="Unassembled WGS sequence"/>
</dbReference>
<dbReference type="RefSeq" id="WP_121988795.1">
    <property type="nucleotide sequence ID" value="NZ_OUNR01000012.1"/>
</dbReference>
<dbReference type="PANTHER" id="PTHR33383">
    <property type="entry name" value="MEMBRANE PROTEIN INSERTION EFFICIENCY FACTOR-RELATED"/>
    <property type="match status" value="1"/>
</dbReference>
<proteinExistence type="inferred from homology"/>
<accession>A0A330LBI9</accession>
<sequence>MRRLLVGLIQGYRYVISPWLSPACRFDPTCSQYAMDAIRQRGCLKGLGLTVIRLLKCHPFHAGGFDPVKK</sequence>
<reference evidence="3" key="1">
    <citation type="submission" date="2018-04" db="EMBL/GenBank/DDBJ databases">
        <authorList>
            <person name="Lucker S."/>
            <person name="Sakoula D."/>
        </authorList>
    </citation>
    <scope>NUCLEOTIDE SEQUENCE [LARGE SCALE GENOMIC DNA]</scope>
</reference>
<comment type="function">
    <text evidence="1">Could be involved in insertion of integral membrane proteins into the membrane.</text>
</comment>
<gene>
    <name evidence="2" type="ORF">NITLEN_20028</name>
</gene>
<keyword evidence="3" id="KW-1185">Reference proteome</keyword>
<name>A0A330LBI9_9BACT</name>
<evidence type="ECO:0000256" key="1">
    <source>
        <dbReference type="HAMAP-Rule" id="MF_00386"/>
    </source>
</evidence>
<dbReference type="Pfam" id="PF01809">
    <property type="entry name" value="YidD"/>
    <property type="match status" value="1"/>
</dbReference>
<dbReference type="NCBIfam" id="TIGR00278">
    <property type="entry name" value="membrane protein insertion efficiency factor YidD"/>
    <property type="match status" value="1"/>
</dbReference>
<keyword evidence="1" id="KW-1003">Cell membrane</keyword>
<dbReference type="OrthoDB" id="9801753at2"/>
<comment type="similarity">
    <text evidence="1">Belongs to the UPF0161 family.</text>
</comment>
<dbReference type="FunCoup" id="A0A330LBI9">
    <property type="interactions" value="284"/>
</dbReference>
<protein>
    <recommendedName>
        <fullName evidence="1">Putative membrane protein insertion efficiency factor</fullName>
    </recommendedName>
</protein>
<dbReference type="InterPro" id="IPR002696">
    <property type="entry name" value="Membr_insert_effic_factor_YidD"/>
</dbReference>
<keyword evidence="1" id="KW-0472">Membrane</keyword>
<evidence type="ECO:0000313" key="3">
    <source>
        <dbReference type="Proteomes" id="UP000248168"/>
    </source>
</evidence>